<feature type="region of interest" description="Disordered" evidence="1">
    <location>
        <begin position="96"/>
        <end position="130"/>
    </location>
</feature>
<sequence>MTCKFAAFLRIKALGQSLFYDFCSNLAAVSAEMGCMSSKIMRRSSSFQEELSLSLQRRTNGVPGLEDLLVKKNSGGDQLLALLCTANTVAAKLRAGGAGREQGKPCARPSELEHGEKPTAASDEPASPETIDAWELMADLK</sequence>
<gene>
    <name evidence="2" type="ORF">g.94895</name>
</gene>
<evidence type="ECO:0000256" key="1">
    <source>
        <dbReference type="SAM" id="MobiDB-lite"/>
    </source>
</evidence>
<name>A0A1D1XHD9_9ARAE</name>
<organism evidence="2">
    <name type="scientific">Anthurium amnicola</name>
    <dbReference type="NCBI Taxonomy" id="1678845"/>
    <lineage>
        <taxon>Eukaryota</taxon>
        <taxon>Viridiplantae</taxon>
        <taxon>Streptophyta</taxon>
        <taxon>Embryophyta</taxon>
        <taxon>Tracheophyta</taxon>
        <taxon>Spermatophyta</taxon>
        <taxon>Magnoliopsida</taxon>
        <taxon>Liliopsida</taxon>
        <taxon>Araceae</taxon>
        <taxon>Pothoideae</taxon>
        <taxon>Potheae</taxon>
        <taxon>Anthurium</taxon>
    </lineage>
</organism>
<dbReference type="EMBL" id="GDJX01026120">
    <property type="protein sequence ID" value="JAT41816.1"/>
    <property type="molecule type" value="Transcribed_RNA"/>
</dbReference>
<feature type="non-terminal residue" evidence="2">
    <location>
        <position position="141"/>
    </location>
</feature>
<proteinExistence type="predicted"/>
<reference evidence="2" key="1">
    <citation type="submission" date="2015-07" db="EMBL/GenBank/DDBJ databases">
        <title>Transcriptome Assembly of Anthurium amnicola.</title>
        <authorList>
            <person name="Suzuki J."/>
        </authorList>
    </citation>
    <scope>NUCLEOTIDE SEQUENCE</scope>
</reference>
<evidence type="ECO:0000313" key="2">
    <source>
        <dbReference type="EMBL" id="JAT41816.1"/>
    </source>
</evidence>
<protein>
    <submittedName>
        <fullName evidence="2">Uncharacterized protein</fullName>
    </submittedName>
</protein>
<dbReference type="AlphaFoldDB" id="A0A1D1XHD9"/>
<accession>A0A1D1XHD9</accession>